<sequence>MIHNISYRLIVYGTEDEEKVLEALRNILPGAAPEREEAEGYHGNPITVLRGRITRRRALREFMESFREIFRGRMDELKDRFDDNGNLFLRLDKQEALKGKWQPVEHGDAIHLKIKVEAYPARREVAAENIKGFLE</sequence>
<dbReference type="Proteomes" id="UP001065373">
    <property type="component" value="Chromosome"/>
</dbReference>
<organism evidence="2">
    <name type="scientific">Methanothermobacter wolfeii</name>
    <name type="common">Methanobacterium wolfei</name>
    <dbReference type="NCBI Taxonomy" id="145261"/>
    <lineage>
        <taxon>Archaea</taxon>
        <taxon>Methanobacteriati</taxon>
        <taxon>Methanobacteriota</taxon>
        <taxon>Methanomada group</taxon>
        <taxon>Methanobacteria</taxon>
        <taxon>Methanobacteriales</taxon>
        <taxon>Methanobacteriaceae</taxon>
        <taxon>Methanothermobacter</taxon>
    </lineage>
</organism>
<reference evidence="2" key="1">
    <citation type="submission" date="2022-09" db="EMBL/GenBank/DDBJ databases">
        <title>Characterization of three MwoI isoschizomers from sequenced genome and metagenomes.</title>
        <authorList>
            <person name="Fomenkov A."/>
            <person name="Xu S.Y."/>
            <person name="Roberts R.J."/>
        </authorList>
    </citation>
    <scope>NUCLEOTIDE SEQUENCE</scope>
    <source>
        <strain evidence="2">DSM 2970</strain>
    </source>
</reference>
<dbReference type="NCBIfam" id="NF011141">
    <property type="entry name" value="PRK14555.1-1"/>
    <property type="match status" value="1"/>
</dbReference>
<dbReference type="AlphaFoldDB" id="A0A9E7RTD6"/>
<evidence type="ECO:0000313" key="1">
    <source>
        <dbReference type="EMBL" id="MEJ8542673.1"/>
    </source>
</evidence>
<evidence type="ECO:0000313" key="2">
    <source>
        <dbReference type="EMBL" id="UXH30988.1"/>
    </source>
</evidence>
<dbReference type="EMBL" id="JAXUHJ010000008">
    <property type="protein sequence ID" value="MEJ8542673.1"/>
    <property type="molecule type" value="Genomic_DNA"/>
</dbReference>
<proteinExistence type="predicted"/>
<gene>
    <name evidence="2" type="ORF">N5910_05425</name>
    <name evidence="1" type="ORF">U2150_04105</name>
</gene>
<dbReference type="Pfam" id="PF01877">
    <property type="entry name" value="RNA_binding"/>
    <property type="match status" value="1"/>
</dbReference>
<accession>A0A9E7RTD6</accession>
<dbReference type="GeneID" id="43707318"/>
<reference evidence="1 3" key="2">
    <citation type="submission" date="2023-12" db="EMBL/GenBank/DDBJ databases">
        <title>Phenotypic and Genomic Characterization of Methanothermobacter wolfeii Strain BSEL, a CO2-Capturing Archaeon with Minimal Nutrient Requirements.</title>
        <authorList>
            <person name="Ale Enriquez F."/>
            <person name="Ahring B.K."/>
        </authorList>
    </citation>
    <scope>NUCLEOTIDE SEQUENCE [LARGE SCALE GENOMIC DNA]</scope>
    <source>
        <strain evidence="1 3">BSEL-1</strain>
    </source>
</reference>
<evidence type="ECO:0000313" key="3">
    <source>
        <dbReference type="Proteomes" id="UP001369247"/>
    </source>
</evidence>
<dbReference type="SUPFAM" id="SSF55282">
    <property type="entry name" value="RL5-like"/>
    <property type="match status" value="1"/>
</dbReference>
<dbReference type="EMBL" id="CP104550">
    <property type="protein sequence ID" value="UXH30988.1"/>
    <property type="molecule type" value="Genomic_DNA"/>
</dbReference>
<dbReference type="Gene3D" id="3.30.1440.10">
    <property type="match status" value="1"/>
</dbReference>
<dbReference type="KEGG" id="mwo:MWSIV6_1065"/>
<protein>
    <submittedName>
        <fullName evidence="2">RNA-binding protein</fullName>
    </submittedName>
</protein>
<dbReference type="RefSeq" id="WP_074359054.1">
    <property type="nucleotide sequence ID" value="NZ_CP104550.1"/>
</dbReference>
<keyword evidence="3" id="KW-1185">Reference proteome</keyword>
<dbReference type="PANTHER" id="PTHR38816:SF1">
    <property type="entry name" value="EXOSOME SUBUNIT"/>
    <property type="match status" value="1"/>
</dbReference>
<name>A0A9E7RTD6_METWO</name>
<dbReference type="Proteomes" id="UP001369247">
    <property type="component" value="Unassembled WGS sequence"/>
</dbReference>
<dbReference type="InterPro" id="IPR002739">
    <property type="entry name" value="PAB1135-like"/>
</dbReference>
<dbReference type="GeneID" id="75106671"/>
<dbReference type="InterPro" id="IPR022803">
    <property type="entry name" value="Ribosomal_uL5_dom_sf"/>
</dbReference>
<dbReference type="PANTHER" id="PTHR38816">
    <property type="entry name" value="EXOSOME SUBUNIT, DUF54 FAMILY-RELATED"/>
    <property type="match status" value="1"/>
</dbReference>